<feature type="domain" description="Methyltransferase FkbM" evidence="2">
    <location>
        <begin position="127"/>
        <end position="320"/>
    </location>
</feature>
<proteinExistence type="predicted"/>
<evidence type="ECO:0000313" key="3">
    <source>
        <dbReference type="EMBL" id="CAK0892763.1"/>
    </source>
</evidence>
<dbReference type="PANTHER" id="PTHR34203:SF15">
    <property type="entry name" value="SLL1173 PROTEIN"/>
    <property type="match status" value="1"/>
</dbReference>
<dbReference type="InterPro" id="IPR029063">
    <property type="entry name" value="SAM-dependent_MTases_sf"/>
</dbReference>
<evidence type="ECO:0000256" key="1">
    <source>
        <dbReference type="SAM" id="SignalP"/>
    </source>
</evidence>
<feature type="signal peptide" evidence="1">
    <location>
        <begin position="1"/>
        <end position="19"/>
    </location>
</feature>
<comment type="caution">
    <text evidence="3">The sequence shown here is derived from an EMBL/GenBank/DDBJ whole genome shotgun (WGS) entry which is preliminary data.</text>
</comment>
<protein>
    <recommendedName>
        <fullName evidence="2">Methyltransferase FkbM domain-containing protein</fullName>
    </recommendedName>
</protein>
<dbReference type="PANTHER" id="PTHR34203">
    <property type="entry name" value="METHYLTRANSFERASE, FKBM FAMILY PROTEIN"/>
    <property type="match status" value="1"/>
</dbReference>
<dbReference type="EMBL" id="CAUYUJ010019660">
    <property type="protein sequence ID" value="CAK0892763.1"/>
    <property type="molecule type" value="Genomic_DNA"/>
</dbReference>
<gene>
    <name evidence="3" type="ORF">PCOR1329_LOCUS72328</name>
</gene>
<dbReference type="NCBIfam" id="TIGR01444">
    <property type="entry name" value="fkbM_fam"/>
    <property type="match status" value="1"/>
</dbReference>
<evidence type="ECO:0000313" key="4">
    <source>
        <dbReference type="Proteomes" id="UP001189429"/>
    </source>
</evidence>
<keyword evidence="1" id="KW-0732">Signal</keyword>
<evidence type="ECO:0000259" key="2">
    <source>
        <dbReference type="Pfam" id="PF05050"/>
    </source>
</evidence>
<sequence>MASSALAAVAWASALGASAVSLSQPAGPRFGQGTEEAPVAVPRPADLSSWASGPLFSRGLDSKASGFHHAEVRSLVGDYNLSVAAFDYWVDQGVSGGLLGGSGWETERISELCRLYRSNGAVGNFLDVGANIGTFTIPLADCIRSTGGRVFAVEGMPPTVDHLAAGILENKLDNVDMYNYAVGAPDDPPKVTMSLNPVNKGGSAVKGNKPFTVMGEEELQKLFHPSKKAQTYAEKVAVMEYEVPLTTGDLMLQHNPAMKAIHIAKVDIEGHEGHFIKGSQLLFSEFPPCILTIELIEDWLERAGTPAGEILDLLAGWGYKNVPTAAELKKRGTQGHTLTIHQKRMGACLNRVRSFAQA</sequence>
<dbReference type="InterPro" id="IPR006342">
    <property type="entry name" value="FkbM_mtfrase"/>
</dbReference>
<feature type="chain" id="PRO_5046295374" description="Methyltransferase FkbM domain-containing protein" evidence="1">
    <location>
        <begin position="20"/>
        <end position="358"/>
    </location>
</feature>
<reference evidence="3" key="1">
    <citation type="submission" date="2023-10" db="EMBL/GenBank/DDBJ databases">
        <authorList>
            <person name="Chen Y."/>
            <person name="Shah S."/>
            <person name="Dougan E. K."/>
            <person name="Thang M."/>
            <person name="Chan C."/>
        </authorList>
    </citation>
    <scope>NUCLEOTIDE SEQUENCE [LARGE SCALE GENOMIC DNA]</scope>
</reference>
<dbReference type="Proteomes" id="UP001189429">
    <property type="component" value="Unassembled WGS sequence"/>
</dbReference>
<name>A0ABN9X503_9DINO</name>
<dbReference type="InterPro" id="IPR052514">
    <property type="entry name" value="SAM-dependent_MTase"/>
</dbReference>
<accession>A0ABN9X503</accession>
<organism evidence="3 4">
    <name type="scientific">Prorocentrum cordatum</name>
    <dbReference type="NCBI Taxonomy" id="2364126"/>
    <lineage>
        <taxon>Eukaryota</taxon>
        <taxon>Sar</taxon>
        <taxon>Alveolata</taxon>
        <taxon>Dinophyceae</taxon>
        <taxon>Prorocentrales</taxon>
        <taxon>Prorocentraceae</taxon>
        <taxon>Prorocentrum</taxon>
    </lineage>
</organism>
<dbReference type="Gene3D" id="3.40.50.150">
    <property type="entry name" value="Vaccinia Virus protein VP39"/>
    <property type="match status" value="1"/>
</dbReference>
<keyword evidence="4" id="KW-1185">Reference proteome</keyword>
<dbReference type="SUPFAM" id="SSF53335">
    <property type="entry name" value="S-adenosyl-L-methionine-dependent methyltransferases"/>
    <property type="match status" value="1"/>
</dbReference>
<dbReference type="Pfam" id="PF05050">
    <property type="entry name" value="Methyltransf_21"/>
    <property type="match status" value="1"/>
</dbReference>